<dbReference type="Proteomes" id="UP000324965">
    <property type="component" value="Unassembled WGS sequence"/>
</dbReference>
<feature type="domain" description="Moybdenum cofactor oxidoreductase dimerisation" evidence="7">
    <location>
        <begin position="369"/>
        <end position="453"/>
    </location>
</feature>
<organism evidence="8 9">
    <name type="scientific">Streptomyces apricus</name>
    <dbReference type="NCBI Taxonomy" id="1828112"/>
    <lineage>
        <taxon>Bacteria</taxon>
        <taxon>Bacillati</taxon>
        <taxon>Actinomycetota</taxon>
        <taxon>Actinomycetes</taxon>
        <taxon>Kitasatosporales</taxon>
        <taxon>Streptomycetaceae</taxon>
        <taxon>Streptomyces</taxon>
    </lineage>
</organism>
<dbReference type="PANTHER" id="PTHR19372">
    <property type="entry name" value="SULFITE REDUCTASE"/>
    <property type="match status" value="1"/>
</dbReference>
<dbReference type="Gene3D" id="2.60.40.650">
    <property type="match status" value="1"/>
</dbReference>
<keyword evidence="9" id="KW-1185">Reference proteome</keyword>
<dbReference type="InterPro" id="IPR006311">
    <property type="entry name" value="TAT_signal"/>
</dbReference>
<name>A0A5B0ALW4_9ACTN</name>
<dbReference type="PANTHER" id="PTHR19372:SF7">
    <property type="entry name" value="SULFITE OXIDASE, MITOCHONDRIAL"/>
    <property type="match status" value="1"/>
</dbReference>
<dbReference type="RefSeq" id="WP_149513880.1">
    <property type="nucleotide sequence ID" value="NZ_VDFC01000047.1"/>
</dbReference>
<evidence type="ECO:0000256" key="2">
    <source>
        <dbReference type="ARBA" id="ARBA00022505"/>
    </source>
</evidence>
<dbReference type="InterPro" id="IPR005066">
    <property type="entry name" value="MoCF_OxRdtse_dimer"/>
</dbReference>
<dbReference type="GO" id="GO:0030151">
    <property type="term" value="F:molybdenum ion binding"/>
    <property type="evidence" value="ECO:0007669"/>
    <property type="project" value="InterPro"/>
</dbReference>
<protein>
    <submittedName>
        <fullName evidence="8">Sulfite oxidase</fullName>
    </submittedName>
</protein>
<keyword evidence="3" id="KW-0479">Metal-binding</keyword>
<gene>
    <name evidence="8" type="ORF">FGF04_26500</name>
</gene>
<dbReference type="PROSITE" id="PS51318">
    <property type="entry name" value="TAT"/>
    <property type="match status" value="1"/>
</dbReference>
<keyword evidence="4" id="KW-0560">Oxidoreductase</keyword>
<dbReference type="InterPro" id="IPR014756">
    <property type="entry name" value="Ig_E-set"/>
</dbReference>
<feature type="region of interest" description="Disordered" evidence="5">
    <location>
        <begin position="1"/>
        <end position="20"/>
    </location>
</feature>
<accession>A0A5B0ALW4</accession>
<dbReference type="GO" id="GO:0020037">
    <property type="term" value="F:heme binding"/>
    <property type="evidence" value="ECO:0007669"/>
    <property type="project" value="TreeGrafter"/>
</dbReference>
<dbReference type="Gene3D" id="3.90.420.10">
    <property type="entry name" value="Oxidoreductase, molybdopterin-binding domain"/>
    <property type="match status" value="1"/>
</dbReference>
<evidence type="ECO:0000256" key="3">
    <source>
        <dbReference type="ARBA" id="ARBA00022723"/>
    </source>
</evidence>
<dbReference type="GO" id="GO:0008482">
    <property type="term" value="F:sulfite oxidase activity"/>
    <property type="evidence" value="ECO:0007669"/>
    <property type="project" value="TreeGrafter"/>
</dbReference>
<dbReference type="OrthoDB" id="9795587at2"/>
<evidence type="ECO:0000259" key="7">
    <source>
        <dbReference type="Pfam" id="PF03404"/>
    </source>
</evidence>
<feature type="region of interest" description="Disordered" evidence="5">
    <location>
        <begin position="72"/>
        <end position="95"/>
    </location>
</feature>
<dbReference type="SUPFAM" id="SSF81296">
    <property type="entry name" value="E set domains"/>
    <property type="match status" value="1"/>
</dbReference>
<evidence type="ECO:0000313" key="9">
    <source>
        <dbReference type="Proteomes" id="UP000324965"/>
    </source>
</evidence>
<dbReference type="InterPro" id="IPR036374">
    <property type="entry name" value="OxRdtase_Mopterin-bd_sf"/>
</dbReference>
<dbReference type="CDD" id="cd02110">
    <property type="entry name" value="SO_family_Moco_dimer"/>
    <property type="match status" value="1"/>
</dbReference>
<sequence>MPRNSARTTPPTGTRDDESVYDRRRLRQWLAGEARADGVERRDLLRLLAAAGLATTAGAVTAGFASPALAATGTAGRTGHTEETGRTGRTGEAGEIGRITPAAAVPGIVKPLPDAWFTSRGTNAETKFEALAGTGHHTPTDRFFVRNHTATPLLDPHDWALTVWGDGLVKDRTAQFTLADLKRLPATTRSAFVECAGNGRSFFTTQQGQTVSGTAWTLGAVGAARWRGVRLGEVLRRAGLSRHAVDVLPRGLDADYVTADGTNLGRVRRPLPLSKALDDVLLAYEMNGEPLPPDHGSPVRVLVPSWVGIASIKWVGDIEVSAQPLYSPWNTDFYRLFGDAYPDEGSAPLTRQTLKSAFELPWNASLEAAAEHRLTGRSWSGAGAVARVDVSTDGGATWRPARLHDTPRRADWVRWSAPWRPAAPGPYTLLARATDTTGRTQPRTTPHNTQGYLFDAVVHHPVQAV</sequence>
<comment type="caution">
    <text evidence="8">The sequence shown here is derived from an EMBL/GenBank/DDBJ whole genome shotgun (WGS) entry which is preliminary data.</text>
</comment>
<proteinExistence type="predicted"/>
<keyword evidence="2" id="KW-0500">Molybdenum</keyword>
<dbReference type="InterPro" id="IPR000572">
    <property type="entry name" value="OxRdtase_Mopterin-bd_dom"/>
</dbReference>
<feature type="compositionally biased region" description="Polar residues" evidence="5">
    <location>
        <begin position="1"/>
        <end position="12"/>
    </location>
</feature>
<dbReference type="PRINTS" id="PR00407">
    <property type="entry name" value="EUMOPTERIN"/>
</dbReference>
<dbReference type="InterPro" id="IPR008335">
    <property type="entry name" value="Mopterin_OxRdtase_euk"/>
</dbReference>
<dbReference type="SUPFAM" id="SSF56524">
    <property type="entry name" value="Oxidoreductase molybdopterin-binding domain"/>
    <property type="match status" value="1"/>
</dbReference>
<feature type="domain" description="Oxidoreductase molybdopterin-binding" evidence="6">
    <location>
        <begin position="148"/>
        <end position="329"/>
    </location>
</feature>
<dbReference type="GO" id="GO:0043546">
    <property type="term" value="F:molybdopterin cofactor binding"/>
    <property type="evidence" value="ECO:0007669"/>
    <property type="project" value="TreeGrafter"/>
</dbReference>
<comment type="cofactor">
    <cofactor evidence="1">
        <name>Mo-molybdopterin</name>
        <dbReference type="ChEBI" id="CHEBI:71302"/>
    </cofactor>
</comment>
<evidence type="ECO:0000256" key="5">
    <source>
        <dbReference type="SAM" id="MobiDB-lite"/>
    </source>
</evidence>
<evidence type="ECO:0000256" key="1">
    <source>
        <dbReference type="ARBA" id="ARBA00001924"/>
    </source>
</evidence>
<evidence type="ECO:0000256" key="4">
    <source>
        <dbReference type="ARBA" id="ARBA00023002"/>
    </source>
</evidence>
<dbReference type="Pfam" id="PF00174">
    <property type="entry name" value="Oxidored_molyb"/>
    <property type="match status" value="1"/>
</dbReference>
<dbReference type="EMBL" id="VDFC01000047">
    <property type="protein sequence ID" value="KAA0930196.1"/>
    <property type="molecule type" value="Genomic_DNA"/>
</dbReference>
<reference evidence="8 9" key="1">
    <citation type="submission" date="2019-05" db="EMBL/GenBank/DDBJ databases">
        <authorList>
            <person name="Hariharan J."/>
            <person name="Choudoir M.J."/>
            <person name="Diebold P."/>
            <person name="Panke-Buisse K."/>
            <person name="Buckley D.H."/>
        </authorList>
    </citation>
    <scope>NUCLEOTIDE SEQUENCE [LARGE SCALE GENOMIC DNA]</scope>
    <source>
        <strain evidence="8 9">SUN51</strain>
    </source>
</reference>
<dbReference type="Pfam" id="PF03404">
    <property type="entry name" value="Mo-co_dimer"/>
    <property type="match status" value="1"/>
</dbReference>
<evidence type="ECO:0000259" key="6">
    <source>
        <dbReference type="Pfam" id="PF00174"/>
    </source>
</evidence>
<dbReference type="GO" id="GO:0006790">
    <property type="term" value="P:sulfur compound metabolic process"/>
    <property type="evidence" value="ECO:0007669"/>
    <property type="project" value="TreeGrafter"/>
</dbReference>
<dbReference type="AlphaFoldDB" id="A0A5B0ALW4"/>
<evidence type="ECO:0000313" key="8">
    <source>
        <dbReference type="EMBL" id="KAA0930196.1"/>
    </source>
</evidence>